<organism evidence="2 3">
    <name type="scientific">Stella humosa</name>
    <dbReference type="NCBI Taxonomy" id="94"/>
    <lineage>
        <taxon>Bacteria</taxon>
        <taxon>Pseudomonadati</taxon>
        <taxon>Pseudomonadota</taxon>
        <taxon>Alphaproteobacteria</taxon>
        <taxon>Rhodospirillales</taxon>
        <taxon>Stellaceae</taxon>
        <taxon>Stella</taxon>
    </lineage>
</organism>
<proteinExistence type="predicted"/>
<dbReference type="Pfam" id="PF09361">
    <property type="entry name" value="Phasin_2"/>
    <property type="match status" value="1"/>
</dbReference>
<dbReference type="EMBL" id="RJKX01000013">
    <property type="protein sequence ID" value="ROQ00270.1"/>
    <property type="molecule type" value="Genomic_DNA"/>
</dbReference>
<keyword evidence="3" id="KW-1185">Reference proteome</keyword>
<evidence type="ECO:0000259" key="1">
    <source>
        <dbReference type="Pfam" id="PF09361"/>
    </source>
</evidence>
<name>A0A3N1MBY9_9PROT</name>
<feature type="domain" description="Phasin" evidence="1">
    <location>
        <begin position="69"/>
        <end position="167"/>
    </location>
</feature>
<dbReference type="AlphaFoldDB" id="A0A3N1MBY9"/>
<accession>A0A3N1MBY9</accession>
<gene>
    <name evidence="2" type="ORF">EDC65_2066</name>
</gene>
<dbReference type="OrthoDB" id="7303820at2"/>
<evidence type="ECO:0000313" key="2">
    <source>
        <dbReference type="EMBL" id="ROQ00270.1"/>
    </source>
</evidence>
<protein>
    <submittedName>
        <fullName evidence="2">Phasin family protein</fullName>
    </submittedName>
</protein>
<evidence type="ECO:0000313" key="3">
    <source>
        <dbReference type="Proteomes" id="UP000278222"/>
    </source>
</evidence>
<dbReference type="Proteomes" id="UP000278222">
    <property type="component" value="Unassembled WGS sequence"/>
</dbReference>
<sequence>MNPKTKAAAAAVDEMTKPVEANFAAGKDMVESFVKVGQEAAQKGYEQAVTMTKDQVEKARTAVAKGVDEMSTLGKDNVDAVVQAGTIYARGVEVIGKEVMSYAQARMESNMAAMKAMLGARTLKELVDLQTEFARSTFDQMVTETTKLSEIGVKVTNEAFAPINARVNQVVEKITKSAAAA</sequence>
<comment type="caution">
    <text evidence="2">The sequence shown here is derived from an EMBL/GenBank/DDBJ whole genome shotgun (WGS) entry which is preliminary data.</text>
</comment>
<dbReference type="InterPro" id="IPR010127">
    <property type="entry name" value="Phasin_subfam-1"/>
</dbReference>
<dbReference type="RefSeq" id="WP_123689566.1">
    <property type="nucleotide sequence ID" value="NZ_AP019700.1"/>
</dbReference>
<dbReference type="InterPro" id="IPR018968">
    <property type="entry name" value="Phasin"/>
</dbReference>
<dbReference type="NCBIfam" id="TIGR01841">
    <property type="entry name" value="phasin"/>
    <property type="match status" value="1"/>
</dbReference>
<reference evidence="2 3" key="1">
    <citation type="submission" date="2018-11" db="EMBL/GenBank/DDBJ databases">
        <title>Genomic Encyclopedia of Type Strains, Phase IV (KMG-IV): sequencing the most valuable type-strain genomes for metagenomic binning, comparative biology and taxonomic classification.</title>
        <authorList>
            <person name="Goeker M."/>
        </authorList>
    </citation>
    <scope>NUCLEOTIDE SEQUENCE [LARGE SCALE GENOMIC DNA]</scope>
    <source>
        <strain evidence="2 3">DSM 5900</strain>
    </source>
</reference>